<gene>
    <name evidence="5" type="ORF">HHL24_14100</name>
</gene>
<evidence type="ECO:0000256" key="2">
    <source>
        <dbReference type="ARBA" id="ARBA00023125"/>
    </source>
</evidence>
<dbReference type="PANTHER" id="PTHR44846">
    <property type="entry name" value="MANNOSYL-D-GLYCERATE TRANSPORT/METABOLISM SYSTEM REPRESSOR MNGR-RELATED"/>
    <property type="match status" value="1"/>
</dbReference>
<dbReference type="Pfam" id="PF00392">
    <property type="entry name" value="GntR"/>
    <property type="match status" value="1"/>
</dbReference>
<dbReference type="Gene3D" id="3.40.1410.10">
    <property type="entry name" value="Chorismate lyase-like"/>
    <property type="match status" value="1"/>
</dbReference>
<keyword evidence="1" id="KW-0805">Transcription regulation</keyword>
<reference evidence="5 6" key="1">
    <citation type="submission" date="2020-04" db="EMBL/GenBank/DDBJ databases">
        <title>Paraburkholderia sp. RP-4-7 isolated from soil.</title>
        <authorList>
            <person name="Dahal R.H."/>
        </authorList>
    </citation>
    <scope>NUCLEOTIDE SEQUENCE [LARGE SCALE GENOMIC DNA]</scope>
    <source>
        <strain evidence="5 6">RP-4-7</strain>
    </source>
</reference>
<dbReference type="SUPFAM" id="SSF46785">
    <property type="entry name" value="Winged helix' DNA-binding domain"/>
    <property type="match status" value="1"/>
</dbReference>
<dbReference type="GO" id="GO:0003700">
    <property type="term" value="F:DNA-binding transcription factor activity"/>
    <property type="evidence" value="ECO:0007669"/>
    <property type="project" value="InterPro"/>
</dbReference>
<evidence type="ECO:0000313" key="6">
    <source>
        <dbReference type="Proteomes" id="UP000544134"/>
    </source>
</evidence>
<keyword evidence="3" id="KW-0804">Transcription</keyword>
<evidence type="ECO:0000259" key="4">
    <source>
        <dbReference type="PROSITE" id="PS50949"/>
    </source>
</evidence>
<dbReference type="GO" id="GO:0045892">
    <property type="term" value="P:negative regulation of DNA-templated transcription"/>
    <property type="evidence" value="ECO:0007669"/>
    <property type="project" value="TreeGrafter"/>
</dbReference>
<dbReference type="GO" id="GO:0003677">
    <property type="term" value="F:DNA binding"/>
    <property type="evidence" value="ECO:0007669"/>
    <property type="project" value="UniProtKB-KW"/>
</dbReference>
<evidence type="ECO:0000256" key="1">
    <source>
        <dbReference type="ARBA" id="ARBA00023015"/>
    </source>
</evidence>
<dbReference type="InterPro" id="IPR028978">
    <property type="entry name" value="Chorismate_lyase_/UTRA_dom_sf"/>
</dbReference>
<proteinExistence type="predicted"/>
<sequence>MIDKSTSTPLYEQVKRLIMADLKSRSYADDRYLPSESKLCELYSVSRITLRRAVSELCDEGLLQKVHGKGTMATVPKVKQTLVSLTGFTEAMQSLGHSVHFRILDPVPNLGLDTVRSKLDAAVDAQIVSIRRLLLVDDHPLTIEQLFFLEDRYGDTVTLVKNGGSFYDALKNLYKEHPAEAERSINVGFPSQDEATLLACPVSQTVYRIEKTVFGRHRNAISFSILTTPTDRVTYMLNG</sequence>
<dbReference type="InterPro" id="IPR036390">
    <property type="entry name" value="WH_DNA-bd_sf"/>
</dbReference>
<feature type="domain" description="HTH gntR-type" evidence="4">
    <location>
        <begin position="8"/>
        <end position="76"/>
    </location>
</feature>
<keyword evidence="6" id="KW-1185">Reference proteome</keyword>
<dbReference type="PROSITE" id="PS50949">
    <property type="entry name" value="HTH_GNTR"/>
    <property type="match status" value="1"/>
</dbReference>
<dbReference type="InterPro" id="IPR011663">
    <property type="entry name" value="UTRA"/>
</dbReference>
<protein>
    <submittedName>
        <fullName evidence="5">UTRA domain-containing protein</fullName>
    </submittedName>
</protein>
<dbReference type="Gene3D" id="1.10.10.10">
    <property type="entry name" value="Winged helix-like DNA-binding domain superfamily/Winged helix DNA-binding domain"/>
    <property type="match status" value="1"/>
</dbReference>
<dbReference type="SMART" id="SM00866">
    <property type="entry name" value="UTRA"/>
    <property type="match status" value="1"/>
</dbReference>
<accession>A0A848ICG1</accession>
<dbReference type="SMART" id="SM00345">
    <property type="entry name" value="HTH_GNTR"/>
    <property type="match status" value="1"/>
</dbReference>
<dbReference type="Pfam" id="PF07702">
    <property type="entry name" value="UTRA"/>
    <property type="match status" value="1"/>
</dbReference>
<dbReference type="CDD" id="cd07377">
    <property type="entry name" value="WHTH_GntR"/>
    <property type="match status" value="1"/>
</dbReference>
<dbReference type="Proteomes" id="UP000544134">
    <property type="component" value="Unassembled WGS sequence"/>
</dbReference>
<keyword evidence="2" id="KW-0238">DNA-binding</keyword>
<dbReference type="RefSeq" id="WP_169486063.1">
    <property type="nucleotide sequence ID" value="NZ_JABBGJ010000013.1"/>
</dbReference>
<dbReference type="PRINTS" id="PR00035">
    <property type="entry name" value="HTHGNTR"/>
</dbReference>
<evidence type="ECO:0000313" key="5">
    <source>
        <dbReference type="EMBL" id="NML99069.1"/>
    </source>
</evidence>
<dbReference type="InterPro" id="IPR050679">
    <property type="entry name" value="Bact_HTH_transcr_reg"/>
</dbReference>
<dbReference type="SUPFAM" id="SSF64288">
    <property type="entry name" value="Chorismate lyase-like"/>
    <property type="match status" value="1"/>
</dbReference>
<dbReference type="InterPro" id="IPR000524">
    <property type="entry name" value="Tscrpt_reg_HTH_GntR"/>
</dbReference>
<organism evidence="5 6">
    <name type="scientific">Paraburkholderia polaris</name>
    <dbReference type="NCBI Taxonomy" id="2728848"/>
    <lineage>
        <taxon>Bacteria</taxon>
        <taxon>Pseudomonadati</taxon>
        <taxon>Pseudomonadota</taxon>
        <taxon>Betaproteobacteria</taxon>
        <taxon>Burkholderiales</taxon>
        <taxon>Burkholderiaceae</taxon>
        <taxon>Paraburkholderia</taxon>
    </lineage>
</organism>
<dbReference type="PANTHER" id="PTHR44846:SF1">
    <property type="entry name" value="MANNOSYL-D-GLYCERATE TRANSPORT_METABOLISM SYSTEM REPRESSOR MNGR-RELATED"/>
    <property type="match status" value="1"/>
</dbReference>
<comment type="caution">
    <text evidence="5">The sequence shown here is derived from an EMBL/GenBank/DDBJ whole genome shotgun (WGS) entry which is preliminary data.</text>
</comment>
<name>A0A848ICG1_9BURK</name>
<dbReference type="EMBL" id="JABBGJ010000013">
    <property type="protein sequence ID" value="NML99069.1"/>
    <property type="molecule type" value="Genomic_DNA"/>
</dbReference>
<dbReference type="InterPro" id="IPR036388">
    <property type="entry name" value="WH-like_DNA-bd_sf"/>
</dbReference>
<dbReference type="AlphaFoldDB" id="A0A848ICG1"/>
<evidence type="ECO:0000256" key="3">
    <source>
        <dbReference type="ARBA" id="ARBA00023163"/>
    </source>
</evidence>